<dbReference type="Proteomes" id="UP000799118">
    <property type="component" value="Unassembled WGS sequence"/>
</dbReference>
<dbReference type="Pfam" id="PF24764">
    <property type="entry name" value="rva_4"/>
    <property type="match status" value="1"/>
</dbReference>
<feature type="domain" description="Integrase core" evidence="1">
    <location>
        <begin position="1"/>
        <end position="107"/>
    </location>
</feature>
<protein>
    <recommendedName>
        <fullName evidence="1">Integrase core domain-containing protein</fullName>
    </recommendedName>
</protein>
<dbReference type="AlphaFoldDB" id="A0A6A4HZM2"/>
<dbReference type="PANTHER" id="PTHR46791">
    <property type="entry name" value="EXPRESSED PROTEIN"/>
    <property type="match status" value="1"/>
</dbReference>
<evidence type="ECO:0000259" key="1">
    <source>
        <dbReference type="Pfam" id="PF24764"/>
    </source>
</evidence>
<evidence type="ECO:0000313" key="3">
    <source>
        <dbReference type="Proteomes" id="UP000799118"/>
    </source>
</evidence>
<name>A0A6A4HZM2_9AGAR</name>
<dbReference type="PANTHER" id="PTHR46791:SF5">
    <property type="entry name" value="CLR5 DOMAIN-CONTAINING PROTEIN-RELATED"/>
    <property type="match status" value="1"/>
</dbReference>
<dbReference type="OrthoDB" id="3353107at2759"/>
<reference evidence="2" key="1">
    <citation type="journal article" date="2019" name="Environ. Microbiol.">
        <title>Fungal ecological strategies reflected in gene transcription - a case study of two litter decomposers.</title>
        <authorList>
            <person name="Barbi F."/>
            <person name="Kohler A."/>
            <person name="Barry K."/>
            <person name="Baskaran P."/>
            <person name="Daum C."/>
            <person name="Fauchery L."/>
            <person name="Ihrmark K."/>
            <person name="Kuo A."/>
            <person name="LaButti K."/>
            <person name="Lipzen A."/>
            <person name="Morin E."/>
            <person name="Grigoriev I.V."/>
            <person name="Henrissat B."/>
            <person name="Lindahl B."/>
            <person name="Martin F."/>
        </authorList>
    </citation>
    <scope>NUCLEOTIDE SEQUENCE</scope>
    <source>
        <strain evidence="2">JB14</strain>
    </source>
</reference>
<sequence>MNQVRGMRRGSYIFGRSVHNIRIERLWVDVTQGFGKKWKDFFHLLEVYHGLNVDNPLHLWLLHFLFLARINHDAEVWSDSWNHHVLSSRTHAHQTPLDMYRYGIMENGVRGVFPTDDQVSEDGSSDNDYADFGIDWDDLENPRILSHHQLNHQRSVEHESTNLFDANTPEEMNHIEVPETDCPLSPEGLQRLTNHVEHLPYFGNNDEASLVQLWSSAANLIRTFV</sequence>
<proteinExistence type="predicted"/>
<dbReference type="InterPro" id="IPR058913">
    <property type="entry name" value="Integrase_dom_put"/>
</dbReference>
<keyword evidence="3" id="KW-1185">Reference proteome</keyword>
<gene>
    <name evidence="2" type="ORF">BT96DRAFT_815405</name>
</gene>
<organism evidence="2 3">
    <name type="scientific">Gymnopus androsaceus JB14</name>
    <dbReference type="NCBI Taxonomy" id="1447944"/>
    <lineage>
        <taxon>Eukaryota</taxon>
        <taxon>Fungi</taxon>
        <taxon>Dikarya</taxon>
        <taxon>Basidiomycota</taxon>
        <taxon>Agaricomycotina</taxon>
        <taxon>Agaricomycetes</taxon>
        <taxon>Agaricomycetidae</taxon>
        <taxon>Agaricales</taxon>
        <taxon>Marasmiineae</taxon>
        <taxon>Omphalotaceae</taxon>
        <taxon>Gymnopus</taxon>
    </lineage>
</organism>
<accession>A0A6A4HZM2</accession>
<evidence type="ECO:0000313" key="2">
    <source>
        <dbReference type="EMBL" id="KAE9403160.1"/>
    </source>
</evidence>
<dbReference type="EMBL" id="ML769428">
    <property type="protein sequence ID" value="KAE9403160.1"/>
    <property type="molecule type" value="Genomic_DNA"/>
</dbReference>